<evidence type="ECO:0000313" key="1">
    <source>
        <dbReference type="EMBL" id="KAK8967584.1"/>
    </source>
</evidence>
<keyword evidence="2" id="KW-1185">Reference proteome</keyword>
<name>A0ABR2MV61_9ASPA</name>
<proteinExistence type="predicted"/>
<comment type="caution">
    <text evidence="1">The sequence shown here is derived from an EMBL/GenBank/DDBJ whole genome shotgun (WGS) entry which is preliminary data.</text>
</comment>
<reference evidence="1 2" key="1">
    <citation type="journal article" date="2022" name="Nat. Plants">
        <title>Genomes of leafy and leafless Platanthera orchids illuminate the evolution of mycoheterotrophy.</title>
        <authorList>
            <person name="Li M.H."/>
            <person name="Liu K.W."/>
            <person name="Li Z."/>
            <person name="Lu H.C."/>
            <person name="Ye Q.L."/>
            <person name="Zhang D."/>
            <person name="Wang J.Y."/>
            <person name="Li Y.F."/>
            <person name="Zhong Z.M."/>
            <person name="Liu X."/>
            <person name="Yu X."/>
            <person name="Liu D.K."/>
            <person name="Tu X.D."/>
            <person name="Liu B."/>
            <person name="Hao Y."/>
            <person name="Liao X.Y."/>
            <person name="Jiang Y.T."/>
            <person name="Sun W.H."/>
            <person name="Chen J."/>
            <person name="Chen Y.Q."/>
            <person name="Ai Y."/>
            <person name="Zhai J.W."/>
            <person name="Wu S.S."/>
            <person name="Zhou Z."/>
            <person name="Hsiao Y.Y."/>
            <person name="Wu W.L."/>
            <person name="Chen Y.Y."/>
            <person name="Lin Y.F."/>
            <person name="Hsu J.L."/>
            <person name="Li C.Y."/>
            <person name="Wang Z.W."/>
            <person name="Zhao X."/>
            <person name="Zhong W.Y."/>
            <person name="Ma X.K."/>
            <person name="Ma L."/>
            <person name="Huang J."/>
            <person name="Chen G.Z."/>
            <person name="Huang M.Z."/>
            <person name="Huang L."/>
            <person name="Peng D.H."/>
            <person name="Luo Y.B."/>
            <person name="Zou S.Q."/>
            <person name="Chen S.P."/>
            <person name="Lan S."/>
            <person name="Tsai W.C."/>
            <person name="Van de Peer Y."/>
            <person name="Liu Z.J."/>
        </authorList>
    </citation>
    <scope>NUCLEOTIDE SEQUENCE [LARGE SCALE GENOMIC DNA]</scope>
    <source>
        <strain evidence="1">Lor288</strain>
    </source>
</reference>
<accession>A0ABR2MV61</accession>
<protein>
    <recommendedName>
        <fullName evidence="3">Secreted protein</fullName>
    </recommendedName>
</protein>
<evidence type="ECO:0000313" key="2">
    <source>
        <dbReference type="Proteomes" id="UP001412067"/>
    </source>
</evidence>
<gene>
    <name evidence="1" type="ORF">KSP40_PGU002384</name>
</gene>
<dbReference type="Proteomes" id="UP001412067">
    <property type="component" value="Unassembled WGS sequence"/>
</dbReference>
<evidence type="ECO:0008006" key="3">
    <source>
        <dbReference type="Google" id="ProtNLM"/>
    </source>
</evidence>
<organism evidence="1 2">
    <name type="scientific">Platanthera guangdongensis</name>
    <dbReference type="NCBI Taxonomy" id="2320717"/>
    <lineage>
        <taxon>Eukaryota</taxon>
        <taxon>Viridiplantae</taxon>
        <taxon>Streptophyta</taxon>
        <taxon>Embryophyta</taxon>
        <taxon>Tracheophyta</taxon>
        <taxon>Spermatophyta</taxon>
        <taxon>Magnoliopsida</taxon>
        <taxon>Liliopsida</taxon>
        <taxon>Asparagales</taxon>
        <taxon>Orchidaceae</taxon>
        <taxon>Orchidoideae</taxon>
        <taxon>Orchideae</taxon>
        <taxon>Orchidinae</taxon>
        <taxon>Platanthera</taxon>
    </lineage>
</organism>
<sequence length="82" mass="8699">MISSSALDPVLFSILFSRLINSVPFHFIDFDPCIVRMVFLGVRGPSVAIAAPGTGGGGSDATEAAPAAGEKKVFFYFLLSRF</sequence>
<dbReference type="EMBL" id="JBBWWR010000004">
    <property type="protein sequence ID" value="KAK8967584.1"/>
    <property type="molecule type" value="Genomic_DNA"/>
</dbReference>